<feature type="transmembrane region" description="Helical" evidence="5">
    <location>
        <begin position="57"/>
        <end position="76"/>
    </location>
</feature>
<sequence length="79" mass="8728">MSIGNLFFASAHLMTALNIASVILFSGYIAFDTQLAVQKHNDRSNCSDLYDVAEDALNIYLDIVNLFVNLLFLVAGEKN</sequence>
<keyword evidence="2 5" id="KW-0812">Transmembrane</keyword>
<dbReference type="EMBL" id="BAPF01000059">
    <property type="protein sequence ID" value="GBQ86700.1"/>
    <property type="molecule type" value="Genomic_DNA"/>
</dbReference>
<reference evidence="6" key="1">
    <citation type="submission" date="2013-04" db="EMBL/GenBank/DDBJ databases">
        <title>The genome sequencing project of 58 acetic acid bacteria.</title>
        <authorList>
            <person name="Okamoto-Kainuma A."/>
            <person name="Ishikawa M."/>
            <person name="Umino S."/>
            <person name="Koizumi Y."/>
            <person name="Shiwa Y."/>
            <person name="Yoshikawa H."/>
            <person name="Matsutani M."/>
            <person name="Matsushita K."/>
        </authorList>
    </citation>
    <scope>NUCLEOTIDE SEQUENCE</scope>
    <source>
        <strain evidence="6">DSM 14337</strain>
    </source>
</reference>
<dbReference type="InterPro" id="IPR006214">
    <property type="entry name" value="Bax_inhibitor_1-related"/>
</dbReference>
<proteinExistence type="predicted"/>
<protein>
    <submittedName>
        <fullName evidence="6">Uncharacterized protein</fullName>
    </submittedName>
</protein>
<comment type="caution">
    <text evidence="6">The sequence shown here is derived from an EMBL/GenBank/DDBJ whole genome shotgun (WGS) entry which is preliminary data.</text>
</comment>
<keyword evidence="7" id="KW-1185">Reference proteome</keyword>
<evidence type="ECO:0000313" key="6">
    <source>
        <dbReference type="EMBL" id="GBQ86700.1"/>
    </source>
</evidence>
<evidence type="ECO:0000256" key="4">
    <source>
        <dbReference type="ARBA" id="ARBA00023136"/>
    </source>
</evidence>
<gene>
    <name evidence="6" type="ORF">AA14337_3392</name>
</gene>
<dbReference type="Pfam" id="PF01027">
    <property type="entry name" value="Bax1-I"/>
    <property type="match status" value="1"/>
</dbReference>
<evidence type="ECO:0000313" key="7">
    <source>
        <dbReference type="Proteomes" id="UP001065047"/>
    </source>
</evidence>
<dbReference type="Proteomes" id="UP001065047">
    <property type="component" value="Unassembled WGS sequence"/>
</dbReference>
<name>A0ABQ0Q1B1_9PROT</name>
<keyword evidence="3 5" id="KW-1133">Transmembrane helix</keyword>
<evidence type="ECO:0000256" key="2">
    <source>
        <dbReference type="ARBA" id="ARBA00022692"/>
    </source>
</evidence>
<organism evidence="6 7">
    <name type="scientific">Acetobacter malorum DSM 14337</name>
    <dbReference type="NCBI Taxonomy" id="1307910"/>
    <lineage>
        <taxon>Bacteria</taxon>
        <taxon>Pseudomonadati</taxon>
        <taxon>Pseudomonadota</taxon>
        <taxon>Alphaproteobacteria</taxon>
        <taxon>Acetobacterales</taxon>
        <taxon>Acetobacteraceae</taxon>
        <taxon>Acetobacter</taxon>
    </lineage>
</organism>
<evidence type="ECO:0000256" key="5">
    <source>
        <dbReference type="SAM" id="Phobius"/>
    </source>
</evidence>
<keyword evidence="4 5" id="KW-0472">Membrane</keyword>
<feature type="transmembrane region" description="Helical" evidence="5">
    <location>
        <begin position="7"/>
        <end position="31"/>
    </location>
</feature>
<comment type="subcellular location">
    <subcellularLocation>
        <location evidence="1">Membrane</location>
        <topology evidence="1">Multi-pass membrane protein</topology>
    </subcellularLocation>
</comment>
<accession>A0ABQ0Q1B1</accession>
<evidence type="ECO:0000256" key="3">
    <source>
        <dbReference type="ARBA" id="ARBA00022989"/>
    </source>
</evidence>
<evidence type="ECO:0000256" key="1">
    <source>
        <dbReference type="ARBA" id="ARBA00004141"/>
    </source>
</evidence>